<dbReference type="EMBL" id="QWGR01000009">
    <property type="protein sequence ID" value="RIJ47168.1"/>
    <property type="molecule type" value="Genomic_DNA"/>
</dbReference>
<proteinExistence type="predicted"/>
<keyword evidence="3" id="KW-1185">Reference proteome</keyword>
<dbReference type="Pfam" id="PF11751">
    <property type="entry name" value="PorP_SprF"/>
    <property type="match status" value="1"/>
</dbReference>
<dbReference type="Proteomes" id="UP000265926">
    <property type="component" value="Unassembled WGS sequence"/>
</dbReference>
<evidence type="ECO:0000313" key="3">
    <source>
        <dbReference type="Proteomes" id="UP000265926"/>
    </source>
</evidence>
<accession>A0A399SUV5</accession>
<feature type="signal peptide" evidence="1">
    <location>
        <begin position="1"/>
        <end position="28"/>
    </location>
</feature>
<evidence type="ECO:0000256" key="1">
    <source>
        <dbReference type="SAM" id="SignalP"/>
    </source>
</evidence>
<protein>
    <submittedName>
        <fullName evidence="2">Type IX secretion system membrane protein PorP/SprF</fullName>
    </submittedName>
</protein>
<dbReference type="NCBIfam" id="TIGR03519">
    <property type="entry name" value="T9SS_PorP_fam"/>
    <property type="match status" value="1"/>
</dbReference>
<reference evidence="2 3" key="1">
    <citation type="submission" date="2018-08" db="EMBL/GenBank/DDBJ databases">
        <title>Pallidiluteibacterium maritimus gen. nov., sp. nov., isolated from coastal sediment.</title>
        <authorList>
            <person name="Zhou L.Y."/>
        </authorList>
    </citation>
    <scope>NUCLEOTIDE SEQUENCE [LARGE SCALE GENOMIC DNA]</scope>
    <source>
        <strain evidence="2 3">XSD2</strain>
    </source>
</reference>
<comment type="caution">
    <text evidence="2">The sequence shown here is derived from an EMBL/GenBank/DDBJ whole genome shotgun (WGS) entry which is preliminary data.</text>
</comment>
<gene>
    <name evidence="2" type="ORF">D1614_15530</name>
</gene>
<evidence type="ECO:0000313" key="2">
    <source>
        <dbReference type="EMBL" id="RIJ47168.1"/>
    </source>
</evidence>
<dbReference type="RefSeq" id="WP_119438886.1">
    <property type="nucleotide sequence ID" value="NZ_QWGR01000009.1"/>
</dbReference>
<keyword evidence="1" id="KW-0732">Signal</keyword>
<organism evidence="2 3">
    <name type="scientific">Maribellus luteus</name>
    <dbReference type="NCBI Taxonomy" id="2305463"/>
    <lineage>
        <taxon>Bacteria</taxon>
        <taxon>Pseudomonadati</taxon>
        <taxon>Bacteroidota</taxon>
        <taxon>Bacteroidia</taxon>
        <taxon>Marinilabiliales</taxon>
        <taxon>Prolixibacteraceae</taxon>
        <taxon>Maribellus</taxon>
    </lineage>
</organism>
<sequence>MEKNKRILFFSGIMLLCCGLLVSQQAKAQDVPMHTQGLLLQEFLNPAYNSFKENVSISLYNRAQWGNKFRYSPETYVGNIFLPIRKTRLGANIKVIVEDIGLRNTTEFNAGFCHNISISEKIHLALGYSVGFLQSSFNENEIICYPDEDLSFLLAQSDLNRVYPTTSVGLYLYSDIWHLGLSSMTASFGKDKDDSQYFPGFDFALGTKFKLSPSIEFRPEFILKYYNEKSYSSNNGVIVKTATVPMVYDLAANFILRDKVWLGTSHRFGQAQTFILDLKVLNNMKVGYIFELGIGDGLNQFNSHGLRLAYEIMNLKSHKKEVKSESTASRINSAKYKSTASIAF</sequence>
<dbReference type="OrthoDB" id="1320396at2"/>
<name>A0A399SUV5_9BACT</name>
<dbReference type="AlphaFoldDB" id="A0A399SUV5"/>
<dbReference type="InterPro" id="IPR019861">
    <property type="entry name" value="PorP/SprF_Bacteroidetes"/>
</dbReference>
<feature type="chain" id="PRO_5017465373" evidence="1">
    <location>
        <begin position="29"/>
        <end position="344"/>
    </location>
</feature>